<keyword evidence="1" id="KW-0472">Membrane</keyword>
<reference evidence="2" key="1">
    <citation type="submission" date="2022-02" db="EMBL/GenBank/DDBJ databases">
        <title>Atlantic sturgeon de novo genome assembly.</title>
        <authorList>
            <person name="Stock M."/>
            <person name="Klopp C."/>
            <person name="Guiguen Y."/>
            <person name="Cabau C."/>
            <person name="Parinello H."/>
            <person name="Santidrian Yebra-Pimentel E."/>
            <person name="Kuhl H."/>
            <person name="Dirks R.P."/>
            <person name="Guessner J."/>
            <person name="Wuertz S."/>
            <person name="Du K."/>
            <person name="Schartl M."/>
        </authorList>
    </citation>
    <scope>NUCLEOTIDE SEQUENCE</scope>
    <source>
        <strain evidence="2">STURGEONOMICS-FGT-2020</strain>
        <tissue evidence="2">Whole blood</tissue>
    </source>
</reference>
<organism evidence="2 3">
    <name type="scientific">Acipenser oxyrinchus oxyrinchus</name>
    <dbReference type="NCBI Taxonomy" id="40147"/>
    <lineage>
        <taxon>Eukaryota</taxon>
        <taxon>Metazoa</taxon>
        <taxon>Chordata</taxon>
        <taxon>Craniata</taxon>
        <taxon>Vertebrata</taxon>
        <taxon>Euteleostomi</taxon>
        <taxon>Actinopterygii</taxon>
        <taxon>Chondrostei</taxon>
        <taxon>Acipenseriformes</taxon>
        <taxon>Acipenseridae</taxon>
        <taxon>Acipenser</taxon>
    </lineage>
</organism>
<feature type="transmembrane region" description="Helical" evidence="1">
    <location>
        <begin position="167"/>
        <end position="192"/>
    </location>
</feature>
<keyword evidence="1" id="KW-0812">Transmembrane</keyword>
<evidence type="ECO:0000313" key="2">
    <source>
        <dbReference type="EMBL" id="KAK1157228.1"/>
    </source>
</evidence>
<comment type="caution">
    <text evidence="2">The sequence shown here is derived from an EMBL/GenBank/DDBJ whole genome shotgun (WGS) entry which is preliminary data.</text>
</comment>
<keyword evidence="1" id="KW-1133">Transmembrane helix</keyword>
<gene>
    <name evidence="2" type="ORF">AOXY_G24838</name>
</gene>
<feature type="transmembrane region" description="Helical" evidence="1">
    <location>
        <begin position="54"/>
        <end position="75"/>
    </location>
</feature>
<protein>
    <submittedName>
        <fullName evidence="2">Uncharacterized protein</fullName>
    </submittedName>
</protein>
<evidence type="ECO:0000313" key="3">
    <source>
        <dbReference type="Proteomes" id="UP001230051"/>
    </source>
</evidence>
<dbReference type="Pfam" id="PF14946">
    <property type="entry name" value="DUF4501"/>
    <property type="match status" value="1"/>
</dbReference>
<dbReference type="EMBL" id="JAGXEW010000026">
    <property type="protein sequence ID" value="KAK1157228.1"/>
    <property type="molecule type" value="Genomic_DNA"/>
</dbReference>
<dbReference type="PANTHER" id="PTHR16247">
    <property type="entry name" value="RIKEN CDNA 9430015G10 GENE"/>
    <property type="match status" value="1"/>
</dbReference>
<name>A0AAD8CXD1_ACIOX</name>
<proteinExistence type="predicted"/>
<dbReference type="Proteomes" id="UP001230051">
    <property type="component" value="Unassembled WGS sequence"/>
</dbReference>
<sequence length="258" mass="28189">MCRNRKGVWNCSCRLIRVPCNLATSKACHYRRGTAQLQTICSNVSTSLPLEKGFVLPGMALQYILILAGLAFQFLCQTPTILGASLFPGDCCMDELDVNGTCPVNTPCRPGCYRHQFENGTTCLQCKSLILPYNVTECSNLNSNETYLRTNTTTAGPPQPTIGGPAVAASLLLGTLFISLFLILSVASFFYLKRSSKLPDVFYRRNKASILQPSETALMIPTPTSSVRKPRYVRRERPSVISTSATISSAATTRVSNV</sequence>
<dbReference type="AlphaFoldDB" id="A0AAD8CXD1"/>
<evidence type="ECO:0000256" key="1">
    <source>
        <dbReference type="SAM" id="Phobius"/>
    </source>
</evidence>
<keyword evidence="3" id="KW-1185">Reference proteome</keyword>
<dbReference type="PANTHER" id="PTHR16247:SF0">
    <property type="entry name" value="RIKEN CDNA 9430015G10 GENE"/>
    <property type="match status" value="1"/>
</dbReference>
<accession>A0AAD8CXD1</accession>
<dbReference type="InterPro" id="IPR027888">
    <property type="entry name" value="DUF4501"/>
</dbReference>